<dbReference type="Proteomes" id="UP001344658">
    <property type="component" value="Unassembled WGS sequence"/>
</dbReference>
<accession>A0ABU7PH03</accession>
<evidence type="ECO:0000256" key="1">
    <source>
        <dbReference type="ARBA" id="ARBA00022448"/>
    </source>
</evidence>
<sequence>MSGEPIAVEADGVSKRYGEVWALRECAFTVPAHRVVALVGANGAGKSTLMSIISGMLPATGGTVRVNGRTVARGRGEAAHAGGRVAILAQDKPLYRDFSAADMLRFGRSTNRVWDQRRATSWLARFDVPQDRRCGRLSGGQRTQVALAVALGSRPELLLLDEPLSHLDPVARTEVIGELMGEAADTGMTVMLSTHIVAELAGVSDHLLLLAAGRPVLAGDVEELLAGHTRLSGPRADLPPSPGAIVSAQHTARQSTFVVRTPDAAAATPVVAPGWNAQPLSLEDLVVTYLKSSAATRTSTEAAA</sequence>
<dbReference type="Pfam" id="PF00005">
    <property type="entry name" value="ABC_tran"/>
    <property type="match status" value="1"/>
</dbReference>
<evidence type="ECO:0000256" key="2">
    <source>
        <dbReference type="ARBA" id="ARBA00022741"/>
    </source>
</evidence>
<protein>
    <submittedName>
        <fullName evidence="5">ABC transporter ATP-binding protein</fullName>
    </submittedName>
</protein>
<proteinExistence type="predicted"/>
<evidence type="ECO:0000313" key="6">
    <source>
        <dbReference type="Proteomes" id="UP001344658"/>
    </source>
</evidence>
<keyword evidence="3 5" id="KW-0067">ATP-binding</keyword>
<dbReference type="InterPro" id="IPR051782">
    <property type="entry name" value="ABC_Transporter_VariousFunc"/>
</dbReference>
<dbReference type="InterPro" id="IPR003439">
    <property type="entry name" value="ABC_transporter-like_ATP-bd"/>
</dbReference>
<dbReference type="InterPro" id="IPR003593">
    <property type="entry name" value="AAA+_ATPase"/>
</dbReference>
<comment type="caution">
    <text evidence="5">The sequence shown here is derived from an EMBL/GenBank/DDBJ whole genome shotgun (WGS) entry which is preliminary data.</text>
</comment>
<evidence type="ECO:0000259" key="4">
    <source>
        <dbReference type="PROSITE" id="PS50893"/>
    </source>
</evidence>
<name>A0ABU7PH03_9ACTN</name>
<dbReference type="RefSeq" id="WP_330798445.1">
    <property type="nucleotide sequence ID" value="NZ_JAZEWV010000025.1"/>
</dbReference>
<evidence type="ECO:0000313" key="5">
    <source>
        <dbReference type="EMBL" id="MEE4545100.1"/>
    </source>
</evidence>
<organism evidence="5 6">
    <name type="scientific">Actinacidiphila polyblastidii</name>
    <dbReference type="NCBI Taxonomy" id="3110430"/>
    <lineage>
        <taxon>Bacteria</taxon>
        <taxon>Bacillati</taxon>
        <taxon>Actinomycetota</taxon>
        <taxon>Actinomycetes</taxon>
        <taxon>Kitasatosporales</taxon>
        <taxon>Streptomycetaceae</taxon>
        <taxon>Actinacidiphila</taxon>
    </lineage>
</organism>
<dbReference type="Gene3D" id="3.40.50.300">
    <property type="entry name" value="P-loop containing nucleotide triphosphate hydrolases"/>
    <property type="match status" value="1"/>
</dbReference>
<dbReference type="SUPFAM" id="SSF52540">
    <property type="entry name" value="P-loop containing nucleoside triphosphate hydrolases"/>
    <property type="match status" value="1"/>
</dbReference>
<dbReference type="EMBL" id="JAZEWV010000025">
    <property type="protein sequence ID" value="MEE4545100.1"/>
    <property type="molecule type" value="Genomic_DNA"/>
</dbReference>
<keyword evidence="2" id="KW-0547">Nucleotide-binding</keyword>
<dbReference type="CDD" id="cd03230">
    <property type="entry name" value="ABC_DR_subfamily_A"/>
    <property type="match status" value="1"/>
</dbReference>
<reference evidence="5 6" key="1">
    <citation type="submission" date="2023-12" db="EMBL/GenBank/DDBJ databases">
        <title>Streptomyces sp. V4-01.</title>
        <authorList>
            <person name="Somphong A."/>
            <person name="Phongsopitanun W."/>
        </authorList>
    </citation>
    <scope>NUCLEOTIDE SEQUENCE [LARGE SCALE GENOMIC DNA]</scope>
    <source>
        <strain evidence="5 6">V4-01</strain>
    </source>
</reference>
<keyword evidence="6" id="KW-1185">Reference proteome</keyword>
<evidence type="ECO:0000256" key="3">
    <source>
        <dbReference type="ARBA" id="ARBA00022840"/>
    </source>
</evidence>
<dbReference type="SMART" id="SM00382">
    <property type="entry name" value="AAA"/>
    <property type="match status" value="1"/>
</dbReference>
<dbReference type="PANTHER" id="PTHR42939:SF1">
    <property type="entry name" value="ABC TRANSPORTER ATP-BINDING PROTEIN ALBC-RELATED"/>
    <property type="match status" value="1"/>
</dbReference>
<dbReference type="PROSITE" id="PS50893">
    <property type="entry name" value="ABC_TRANSPORTER_2"/>
    <property type="match status" value="1"/>
</dbReference>
<feature type="domain" description="ABC transporter" evidence="4">
    <location>
        <begin position="8"/>
        <end position="237"/>
    </location>
</feature>
<dbReference type="GO" id="GO:0005524">
    <property type="term" value="F:ATP binding"/>
    <property type="evidence" value="ECO:0007669"/>
    <property type="project" value="UniProtKB-KW"/>
</dbReference>
<dbReference type="InterPro" id="IPR027417">
    <property type="entry name" value="P-loop_NTPase"/>
</dbReference>
<keyword evidence="1" id="KW-0813">Transport</keyword>
<gene>
    <name evidence="5" type="ORF">V2S66_24420</name>
</gene>
<dbReference type="PANTHER" id="PTHR42939">
    <property type="entry name" value="ABC TRANSPORTER ATP-BINDING PROTEIN ALBC-RELATED"/>
    <property type="match status" value="1"/>
</dbReference>